<reference evidence="3" key="1">
    <citation type="journal article" date="2019" name="Gigascience">
        <title>De novo genome assembly of the endangered Acer yangbiense, a plant species with extremely small populations endemic to Yunnan Province, China.</title>
        <authorList>
            <person name="Yang J."/>
            <person name="Wariss H.M."/>
            <person name="Tao L."/>
            <person name="Zhang R."/>
            <person name="Yun Q."/>
            <person name="Hollingsworth P."/>
            <person name="Dao Z."/>
            <person name="Luo G."/>
            <person name="Guo H."/>
            <person name="Ma Y."/>
            <person name="Sun W."/>
        </authorList>
    </citation>
    <scope>NUCLEOTIDE SEQUENCE [LARGE SCALE GENOMIC DNA]</scope>
    <source>
        <strain evidence="3">cv. Malutang</strain>
    </source>
</reference>
<gene>
    <name evidence="2" type="ORF">EZV62_011569</name>
</gene>
<proteinExistence type="predicted"/>
<keyword evidence="3" id="KW-1185">Reference proteome</keyword>
<sequence length="339" mass="37268">MRATVPDRSKIRNQPFTNGSSTDKDRSMEGSRGLEIENSFNTVAGSLMSQKKEVVAVLSAQKKTVEETSSKTLTINSGPGSKLKTVPSIEGPPGEKVLPTKEADDTIGLAQPINEVEKSVKGVYTAQKTDGELGESSFSQPMPTDMVISPKKKVNRKWKRSARKGPSPQIPGKLLSPMRQALAIGKIGKKGNKGNTPLKPGPKLTGRICKEKSPGKKALTTTKQPKVEGSISISPSEDPIKACKRKVIFEAEDDNRRPTNSVQDLVRNLNCCASDLQGWSNSRFKSLGKQIERKNKKIDVLYKSYGITGVMQRIKSLESEVEGLLEREELYWKQRSRTD</sequence>
<feature type="compositionally biased region" description="Basic and acidic residues" evidence="1">
    <location>
        <begin position="1"/>
        <end position="10"/>
    </location>
</feature>
<dbReference type="AlphaFoldDB" id="A0A5C7I643"/>
<comment type="caution">
    <text evidence="2">The sequence shown here is derived from an EMBL/GenBank/DDBJ whole genome shotgun (WGS) entry which is preliminary data.</text>
</comment>
<feature type="region of interest" description="Disordered" evidence="1">
    <location>
        <begin position="151"/>
        <end position="174"/>
    </location>
</feature>
<protein>
    <submittedName>
        <fullName evidence="2">Uncharacterized protein</fullName>
    </submittedName>
</protein>
<feature type="compositionally biased region" description="Basic residues" evidence="1">
    <location>
        <begin position="151"/>
        <end position="163"/>
    </location>
</feature>
<feature type="compositionally biased region" description="Basic and acidic residues" evidence="1">
    <location>
        <begin position="22"/>
        <end position="33"/>
    </location>
</feature>
<evidence type="ECO:0000256" key="1">
    <source>
        <dbReference type="SAM" id="MobiDB-lite"/>
    </source>
</evidence>
<accession>A0A5C7I643</accession>
<dbReference type="Proteomes" id="UP000323000">
    <property type="component" value="Chromosome 4"/>
</dbReference>
<evidence type="ECO:0000313" key="3">
    <source>
        <dbReference type="Proteomes" id="UP000323000"/>
    </source>
</evidence>
<feature type="region of interest" description="Disordered" evidence="1">
    <location>
        <begin position="188"/>
        <end position="235"/>
    </location>
</feature>
<feature type="region of interest" description="Disordered" evidence="1">
    <location>
        <begin position="1"/>
        <end position="33"/>
    </location>
</feature>
<name>A0A5C7I643_9ROSI</name>
<feature type="compositionally biased region" description="Polar residues" evidence="1">
    <location>
        <begin position="12"/>
        <end position="21"/>
    </location>
</feature>
<feature type="compositionally biased region" description="Polar residues" evidence="1">
    <location>
        <begin position="70"/>
        <end position="79"/>
    </location>
</feature>
<feature type="region of interest" description="Disordered" evidence="1">
    <location>
        <begin position="65"/>
        <end position="95"/>
    </location>
</feature>
<dbReference type="EMBL" id="VAHF01000004">
    <property type="protein sequence ID" value="TXG64575.1"/>
    <property type="molecule type" value="Genomic_DNA"/>
</dbReference>
<organism evidence="2 3">
    <name type="scientific">Acer yangbiense</name>
    <dbReference type="NCBI Taxonomy" id="1000413"/>
    <lineage>
        <taxon>Eukaryota</taxon>
        <taxon>Viridiplantae</taxon>
        <taxon>Streptophyta</taxon>
        <taxon>Embryophyta</taxon>
        <taxon>Tracheophyta</taxon>
        <taxon>Spermatophyta</taxon>
        <taxon>Magnoliopsida</taxon>
        <taxon>eudicotyledons</taxon>
        <taxon>Gunneridae</taxon>
        <taxon>Pentapetalae</taxon>
        <taxon>rosids</taxon>
        <taxon>malvids</taxon>
        <taxon>Sapindales</taxon>
        <taxon>Sapindaceae</taxon>
        <taxon>Hippocastanoideae</taxon>
        <taxon>Acereae</taxon>
        <taxon>Acer</taxon>
    </lineage>
</organism>
<evidence type="ECO:0000313" key="2">
    <source>
        <dbReference type="EMBL" id="TXG64575.1"/>
    </source>
</evidence>